<evidence type="ECO:0000259" key="3">
    <source>
        <dbReference type="Pfam" id="PF13519"/>
    </source>
</evidence>
<evidence type="ECO:0000313" key="4">
    <source>
        <dbReference type="EMBL" id="UWZ83553.1"/>
    </source>
</evidence>
<dbReference type="Gene3D" id="3.40.50.410">
    <property type="entry name" value="von Willebrand factor, type A domain"/>
    <property type="match status" value="1"/>
</dbReference>
<keyword evidence="5" id="KW-1185">Reference proteome</keyword>
<dbReference type="Proteomes" id="UP001059380">
    <property type="component" value="Chromosome"/>
</dbReference>
<accession>A0A9J7BM33</accession>
<evidence type="ECO:0000256" key="1">
    <source>
        <dbReference type="SAM" id="MobiDB-lite"/>
    </source>
</evidence>
<evidence type="ECO:0000256" key="2">
    <source>
        <dbReference type="SAM" id="SignalP"/>
    </source>
</evidence>
<feature type="domain" description="VWFA" evidence="3">
    <location>
        <begin position="134"/>
        <end position="209"/>
    </location>
</feature>
<evidence type="ECO:0000313" key="5">
    <source>
        <dbReference type="Proteomes" id="UP001059380"/>
    </source>
</evidence>
<feature type="region of interest" description="Disordered" evidence="1">
    <location>
        <begin position="27"/>
        <end position="54"/>
    </location>
</feature>
<dbReference type="InterPro" id="IPR002035">
    <property type="entry name" value="VWF_A"/>
</dbReference>
<protein>
    <submittedName>
        <fullName evidence="4">VWA domain-containing protein</fullName>
    </submittedName>
</protein>
<dbReference type="Pfam" id="PF13519">
    <property type="entry name" value="VWA_2"/>
    <property type="match status" value="1"/>
</dbReference>
<feature type="chain" id="PRO_5039900690" evidence="2">
    <location>
        <begin position="23"/>
        <end position="356"/>
    </location>
</feature>
<dbReference type="AlphaFoldDB" id="A0A9J7BM33"/>
<dbReference type="SUPFAM" id="SSF53300">
    <property type="entry name" value="vWA-like"/>
    <property type="match status" value="1"/>
</dbReference>
<keyword evidence="2" id="KW-0732">Signal</keyword>
<dbReference type="InterPro" id="IPR017802">
    <property type="entry name" value="VWFA-rel_acidobac-type"/>
</dbReference>
<proteinExistence type="predicted"/>
<sequence>MNHRFRVLICLAAAILTLPCLSAQKQPAPAQQPAQSQQMPPAEPPLPMSGSQQEPTLRITTQEVLVPTLVQKHDGSVVYGLKADDFVLEDNGVPQKVQVQEEMDTAPVALVVAVEQGGASVLEFDKFSRLGPLLDSFLSDPRSQAALVGFDSIPHLLRDFTHSTEDLNQDLKTLQPGDGGDAILDTVSYAVDLLQTQPKDYRRVLLLISQARDHGSKHTKIESLIKKIGESDVLVLTVEFSPITAEFLHDMKDSGENRTLNMMSALMALVQAFRKNVTKEIALMSGGEYTTFISDKKFEQRVLDAAKHARNRYLLTFRPTDPTPGLHSIRVKLANDYGAKIVARANYWIGDVPGIE</sequence>
<feature type="compositionally biased region" description="Low complexity" evidence="1">
    <location>
        <begin position="27"/>
        <end position="40"/>
    </location>
</feature>
<dbReference type="InterPro" id="IPR036465">
    <property type="entry name" value="vWFA_dom_sf"/>
</dbReference>
<dbReference type="NCBIfam" id="TIGR03436">
    <property type="entry name" value="acidobact_VWFA"/>
    <property type="match status" value="1"/>
</dbReference>
<name>A0A9J7BM33_9BACT</name>
<reference evidence="4" key="1">
    <citation type="submission" date="2021-04" db="EMBL/GenBank/DDBJ databases">
        <title>Phylogenetic analysis of Acidobacteriaceae.</title>
        <authorList>
            <person name="Qiu L."/>
            <person name="Zhang Q."/>
        </authorList>
    </citation>
    <scope>NUCLEOTIDE SEQUENCE</scope>
    <source>
        <strain evidence="4">DSM 25168</strain>
    </source>
</reference>
<organism evidence="4 5">
    <name type="scientific">Occallatibacter riparius</name>
    <dbReference type="NCBI Taxonomy" id="1002689"/>
    <lineage>
        <taxon>Bacteria</taxon>
        <taxon>Pseudomonadati</taxon>
        <taxon>Acidobacteriota</taxon>
        <taxon>Terriglobia</taxon>
        <taxon>Terriglobales</taxon>
        <taxon>Acidobacteriaceae</taxon>
        <taxon>Occallatibacter</taxon>
    </lineage>
</organism>
<dbReference type="KEGG" id="orp:MOP44_23670"/>
<gene>
    <name evidence="4" type="ORF">MOP44_23670</name>
</gene>
<dbReference type="EMBL" id="CP093313">
    <property type="protein sequence ID" value="UWZ83553.1"/>
    <property type="molecule type" value="Genomic_DNA"/>
</dbReference>
<dbReference type="RefSeq" id="WP_260792888.1">
    <property type="nucleotide sequence ID" value="NZ_CP093313.1"/>
</dbReference>
<feature type="signal peptide" evidence="2">
    <location>
        <begin position="1"/>
        <end position="22"/>
    </location>
</feature>